<reference evidence="2" key="1">
    <citation type="submission" date="2020-11" db="EMBL/GenBank/DDBJ databases">
        <title>Kefir isolates.</title>
        <authorList>
            <person name="Marcisauskas S."/>
            <person name="Kim Y."/>
            <person name="Blasche S."/>
        </authorList>
    </citation>
    <scope>NUCLEOTIDE SEQUENCE</scope>
    <source>
        <strain evidence="2">Olga-1</strain>
    </source>
</reference>
<dbReference type="Proteomes" id="UP000697127">
    <property type="component" value="Unassembled WGS sequence"/>
</dbReference>
<gene>
    <name evidence="2" type="ORF">C6P40_000650</name>
</gene>
<dbReference type="EMBL" id="PUHW01000013">
    <property type="protein sequence ID" value="KAG0690936.1"/>
    <property type="molecule type" value="Genomic_DNA"/>
</dbReference>
<keyword evidence="3" id="KW-1185">Reference proteome</keyword>
<comment type="caution">
    <text evidence="2">The sequence shown here is derived from an EMBL/GenBank/DDBJ whole genome shotgun (WGS) entry which is preliminary data.</text>
</comment>
<accession>A0A9P6WPM2</accession>
<feature type="region of interest" description="Disordered" evidence="1">
    <location>
        <begin position="198"/>
        <end position="219"/>
    </location>
</feature>
<feature type="compositionally biased region" description="Low complexity" evidence="1">
    <location>
        <begin position="1"/>
        <end position="27"/>
    </location>
</feature>
<feature type="region of interest" description="Disordered" evidence="1">
    <location>
        <begin position="1"/>
        <end position="31"/>
    </location>
</feature>
<organism evidence="2 3">
    <name type="scientific">Pichia californica</name>
    <dbReference type="NCBI Taxonomy" id="460514"/>
    <lineage>
        <taxon>Eukaryota</taxon>
        <taxon>Fungi</taxon>
        <taxon>Dikarya</taxon>
        <taxon>Ascomycota</taxon>
        <taxon>Saccharomycotina</taxon>
        <taxon>Pichiomycetes</taxon>
        <taxon>Pichiales</taxon>
        <taxon>Pichiaceae</taxon>
        <taxon>Pichia</taxon>
    </lineage>
</organism>
<sequence length="219" mass="25033">MLSILSSKQQHNQSKNNKNKNNNNNNNDLPQIVDFNTIEEPTIESDHPQSTSFFSLWPFNRSRATTNKANDNDDDSLLDDSTNKVIAMKKIDSSLLNESSINNDNDEDFIDIQLRQLSYAEVAALNNSKSNSNNQIVVIDQEDVLGKSITDIEMVKTLKNCEKFNIDLIPLNNNNHPTIDNSLSEDQWDIYNESLSKNHKKSNLKSKKHKKRPFKKAIK</sequence>
<dbReference type="OrthoDB" id="4083131at2759"/>
<evidence type="ECO:0000313" key="3">
    <source>
        <dbReference type="Proteomes" id="UP000697127"/>
    </source>
</evidence>
<evidence type="ECO:0000313" key="2">
    <source>
        <dbReference type="EMBL" id="KAG0690936.1"/>
    </source>
</evidence>
<proteinExistence type="predicted"/>
<evidence type="ECO:0000256" key="1">
    <source>
        <dbReference type="SAM" id="MobiDB-lite"/>
    </source>
</evidence>
<dbReference type="AlphaFoldDB" id="A0A9P6WPM2"/>
<protein>
    <submittedName>
        <fullName evidence="2">Uncharacterized protein</fullName>
    </submittedName>
</protein>
<name>A0A9P6WPM2_9ASCO</name>